<keyword evidence="5 11" id="KW-1133">Transmembrane helix</keyword>
<evidence type="ECO:0000256" key="10">
    <source>
        <dbReference type="ARBA" id="ARBA00067618"/>
    </source>
</evidence>
<dbReference type="InterPro" id="IPR036249">
    <property type="entry name" value="Thioredoxin-like_sf"/>
</dbReference>
<organism evidence="13 14">
    <name type="scientific">Piloderma croceum (strain F 1598)</name>
    <dbReference type="NCBI Taxonomy" id="765440"/>
    <lineage>
        <taxon>Eukaryota</taxon>
        <taxon>Fungi</taxon>
        <taxon>Dikarya</taxon>
        <taxon>Basidiomycota</taxon>
        <taxon>Agaricomycotina</taxon>
        <taxon>Agaricomycetes</taxon>
        <taxon>Agaricomycetidae</taxon>
        <taxon>Atheliales</taxon>
        <taxon>Atheliaceae</taxon>
        <taxon>Piloderma</taxon>
    </lineage>
</organism>
<dbReference type="HOGENOM" id="CLU_008455_0_4_1"/>
<feature type="transmembrane region" description="Helical" evidence="11">
    <location>
        <begin position="408"/>
        <end position="427"/>
    </location>
</feature>
<feature type="transmembrane region" description="Helical" evidence="11">
    <location>
        <begin position="166"/>
        <end position="185"/>
    </location>
</feature>
<dbReference type="PANTHER" id="PTHR23502:SF134">
    <property type="entry name" value="MAJOR FACILITATOR SUPERFAMILY (MFS) PROFILE DOMAIN-CONTAINING PROTEIN-RELATED"/>
    <property type="match status" value="1"/>
</dbReference>
<feature type="domain" description="Major facilitator superfamily (MFS) profile" evidence="12">
    <location>
        <begin position="101"/>
        <end position="527"/>
    </location>
</feature>
<sequence>MADFPGSPVSHGSPDCFVLRSLEDVQEPIDFRLSKASRPSAEQLDQNLSLQLGDFVHDDGHHQKDYKEKQPPVEPEIIYIEFKEGDKRNPVYYPDLTKWMITLVGSAFTMIAGSTSSSYNIGFPSMMKDLNCTEFQATLGLSVYAFGFGVVPLFSSAFSEEVGRRPLYICSLIGFILMHLMVALSKNIQTVIVARLFAGGFGSTGAVMVGGTIADMWRPHERSLPMAIYSLLGIGGTGLGPAITGWIEMNARLQWRWIQWIHMMVLGVELLLVIIVMKETRSTIILTRLARKLRKETGDLRYRARAEDERGSLRTLIYISCTRPLYLLITEPTVLSFSIWLGFAWGILFGMIESNGPIFKDIHGFNQGQMGLTFLGMIVGSFIGFFTNFYQERLYRKNFPTRGPEARLYAACGMGIVFPMGMFIYAWSAVPQVPWIALTIGMTIFTSAIFTLYLVAFTYLSDCYGPFASSASAGQSLARYTFATAFPLFSKQMFAALTYKWGNTLFALAAVMMIPIPFNVRIKLSLSTLRKESTAARPYARAQPKINKPNCSASSTAKSPVMFRSALRSSSSTFARFLSNNGRAQLQKAVTSSPVVLFMKGTPEMPQCGFSRASVQILDLHAVPKEKMTTFDVLEDQQLRTDIKEFSYRDWPTIPQLYVDGEFVGGCDILIGMHQSGELATLLESKNVISKTTTTAAEAAAS</sequence>
<keyword evidence="4" id="KW-0479">Metal-binding</keyword>
<evidence type="ECO:0000313" key="13">
    <source>
        <dbReference type="EMBL" id="KIM88135.1"/>
    </source>
</evidence>
<dbReference type="GO" id="GO:0042908">
    <property type="term" value="P:xenobiotic transport"/>
    <property type="evidence" value="ECO:0007669"/>
    <property type="project" value="UniProtKB-ARBA"/>
</dbReference>
<evidence type="ECO:0000256" key="1">
    <source>
        <dbReference type="ARBA" id="ARBA00004141"/>
    </source>
</evidence>
<feature type="transmembrane region" description="Helical" evidence="11">
    <location>
        <begin position="433"/>
        <end position="456"/>
    </location>
</feature>
<keyword evidence="3" id="KW-0001">2Fe-2S</keyword>
<dbReference type="GO" id="GO:0044571">
    <property type="term" value="P:[2Fe-2S] cluster assembly"/>
    <property type="evidence" value="ECO:0007669"/>
    <property type="project" value="UniProtKB-ARBA"/>
</dbReference>
<dbReference type="CDD" id="cd17323">
    <property type="entry name" value="MFS_Tpo1_MDR_like"/>
    <property type="match status" value="1"/>
</dbReference>
<feature type="transmembrane region" description="Helical" evidence="11">
    <location>
        <begin position="135"/>
        <end position="154"/>
    </location>
</feature>
<reference evidence="14" key="2">
    <citation type="submission" date="2015-01" db="EMBL/GenBank/DDBJ databases">
        <title>Evolutionary Origins and Diversification of the Mycorrhizal Mutualists.</title>
        <authorList>
            <consortium name="DOE Joint Genome Institute"/>
            <consortium name="Mycorrhizal Genomics Consortium"/>
            <person name="Kohler A."/>
            <person name="Kuo A."/>
            <person name="Nagy L.G."/>
            <person name="Floudas D."/>
            <person name="Copeland A."/>
            <person name="Barry K.W."/>
            <person name="Cichocki N."/>
            <person name="Veneault-Fourrey C."/>
            <person name="LaButti K."/>
            <person name="Lindquist E.A."/>
            <person name="Lipzen A."/>
            <person name="Lundell T."/>
            <person name="Morin E."/>
            <person name="Murat C."/>
            <person name="Riley R."/>
            <person name="Ohm R."/>
            <person name="Sun H."/>
            <person name="Tunlid A."/>
            <person name="Henrissat B."/>
            <person name="Grigoriev I.V."/>
            <person name="Hibbett D.S."/>
            <person name="Martin F."/>
        </authorList>
    </citation>
    <scope>NUCLEOTIDE SEQUENCE [LARGE SCALE GENOMIC DNA]</scope>
    <source>
        <strain evidence="14">F 1598</strain>
    </source>
</reference>
<keyword evidence="6" id="KW-0408">Iron</keyword>
<dbReference type="PANTHER" id="PTHR23502">
    <property type="entry name" value="MAJOR FACILITATOR SUPERFAMILY"/>
    <property type="match status" value="1"/>
</dbReference>
<dbReference type="AlphaFoldDB" id="A0A0C3FUS7"/>
<dbReference type="InterPro" id="IPR033658">
    <property type="entry name" value="GRX_PICOT-like"/>
</dbReference>
<feature type="transmembrane region" description="Helical" evidence="11">
    <location>
        <begin position="368"/>
        <end position="387"/>
    </location>
</feature>
<protein>
    <recommendedName>
        <fullName evidence="10">Monothiol glutaredoxin-5, mitochondrial</fullName>
    </recommendedName>
</protein>
<dbReference type="STRING" id="765440.A0A0C3FUS7"/>
<dbReference type="FunFam" id="1.20.1250.20:FF:000082">
    <property type="entry name" value="MFS multidrug transporter, putative"/>
    <property type="match status" value="1"/>
</dbReference>
<dbReference type="GO" id="GO:0051537">
    <property type="term" value="F:2 iron, 2 sulfur cluster binding"/>
    <property type="evidence" value="ECO:0007669"/>
    <property type="project" value="UniProtKB-KW"/>
</dbReference>
<dbReference type="InterPro" id="IPR020846">
    <property type="entry name" value="MFS_dom"/>
</dbReference>
<dbReference type="EMBL" id="KN832977">
    <property type="protein sequence ID" value="KIM88135.1"/>
    <property type="molecule type" value="Genomic_DNA"/>
</dbReference>
<evidence type="ECO:0000256" key="9">
    <source>
        <dbReference type="ARBA" id="ARBA00023284"/>
    </source>
</evidence>
<dbReference type="SUPFAM" id="SSF52833">
    <property type="entry name" value="Thioredoxin-like"/>
    <property type="match status" value="1"/>
</dbReference>
<dbReference type="Pfam" id="PF07690">
    <property type="entry name" value="MFS_1"/>
    <property type="match status" value="1"/>
</dbReference>
<feature type="transmembrane region" description="Helical" evidence="11">
    <location>
        <begin position="325"/>
        <end position="348"/>
    </location>
</feature>
<dbReference type="InterPro" id="IPR002109">
    <property type="entry name" value="Glutaredoxin"/>
</dbReference>
<dbReference type="GO" id="GO:0015036">
    <property type="term" value="F:disulfide oxidoreductase activity"/>
    <property type="evidence" value="ECO:0007669"/>
    <property type="project" value="UniProtKB-ARBA"/>
</dbReference>
<evidence type="ECO:0000256" key="6">
    <source>
        <dbReference type="ARBA" id="ARBA00023004"/>
    </source>
</evidence>
<dbReference type="NCBIfam" id="TIGR00365">
    <property type="entry name" value="Grx4 family monothiol glutaredoxin"/>
    <property type="match status" value="1"/>
</dbReference>
<accession>A0A0C3FUS7</accession>
<keyword evidence="8 11" id="KW-0472">Membrane</keyword>
<dbReference type="GO" id="GO:0022857">
    <property type="term" value="F:transmembrane transporter activity"/>
    <property type="evidence" value="ECO:0007669"/>
    <property type="project" value="InterPro"/>
</dbReference>
<dbReference type="Proteomes" id="UP000054166">
    <property type="component" value="Unassembled WGS sequence"/>
</dbReference>
<evidence type="ECO:0000256" key="8">
    <source>
        <dbReference type="ARBA" id="ARBA00023136"/>
    </source>
</evidence>
<reference evidence="13 14" key="1">
    <citation type="submission" date="2014-04" db="EMBL/GenBank/DDBJ databases">
        <authorList>
            <consortium name="DOE Joint Genome Institute"/>
            <person name="Kuo A."/>
            <person name="Tarkka M."/>
            <person name="Buscot F."/>
            <person name="Kohler A."/>
            <person name="Nagy L.G."/>
            <person name="Floudas D."/>
            <person name="Copeland A."/>
            <person name="Barry K.W."/>
            <person name="Cichocki N."/>
            <person name="Veneault-Fourrey C."/>
            <person name="LaButti K."/>
            <person name="Lindquist E.A."/>
            <person name="Lipzen A."/>
            <person name="Lundell T."/>
            <person name="Morin E."/>
            <person name="Murat C."/>
            <person name="Sun H."/>
            <person name="Tunlid A."/>
            <person name="Henrissat B."/>
            <person name="Grigoriev I.V."/>
            <person name="Hibbett D.S."/>
            <person name="Martin F."/>
            <person name="Nordberg H.P."/>
            <person name="Cantor M.N."/>
            <person name="Hua S.X."/>
        </authorList>
    </citation>
    <scope>NUCLEOTIDE SEQUENCE [LARGE SCALE GENOMIC DNA]</scope>
    <source>
        <strain evidence="13 14">F 1598</strain>
    </source>
</reference>
<dbReference type="GO" id="GO:0140115">
    <property type="term" value="P:export across plasma membrane"/>
    <property type="evidence" value="ECO:0007669"/>
    <property type="project" value="UniProtKB-ARBA"/>
</dbReference>
<dbReference type="InterPro" id="IPR036259">
    <property type="entry name" value="MFS_trans_sf"/>
</dbReference>
<evidence type="ECO:0000256" key="11">
    <source>
        <dbReference type="SAM" id="Phobius"/>
    </source>
</evidence>
<dbReference type="PROSITE" id="PS50850">
    <property type="entry name" value="MFS"/>
    <property type="match status" value="1"/>
</dbReference>
<feature type="transmembrane region" description="Helical" evidence="11">
    <location>
        <begin position="505"/>
        <end position="522"/>
    </location>
</feature>
<dbReference type="GO" id="GO:0005886">
    <property type="term" value="C:plasma membrane"/>
    <property type="evidence" value="ECO:0007669"/>
    <property type="project" value="TreeGrafter"/>
</dbReference>
<dbReference type="OrthoDB" id="415696at2759"/>
<dbReference type="InParanoid" id="A0A0C3FUS7"/>
<evidence type="ECO:0000313" key="14">
    <source>
        <dbReference type="Proteomes" id="UP000054166"/>
    </source>
</evidence>
<evidence type="ECO:0000259" key="12">
    <source>
        <dbReference type="PROSITE" id="PS50850"/>
    </source>
</evidence>
<evidence type="ECO:0000256" key="7">
    <source>
        <dbReference type="ARBA" id="ARBA00023014"/>
    </source>
</evidence>
<dbReference type="PROSITE" id="PS00216">
    <property type="entry name" value="SUGAR_TRANSPORT_1"/>
    <property type="match status" value="1"/>
</dbReference>
<keyword evidence="2 11" id="KW-0812">Transmembrane</keyword>
<keyword evidence="7" id="KW-0411">Iron-sulfur</keyword>
<evidence type="ECO:0000256" key="5">
    <source>
        <dbReference type="ARBA" id="ARBA00022989"/>
    </source>
</evidence>
<feature type="transmembrane region" description="Helical" evidence="11">
    <location>
        <begin position="226"/>
        <end position="247"/>
    </location>
</feature>
<feature type="transmembrane region" description="Helical" evidence="11">
    <location>
        <begin position="96"/>
        <end position="115"/>
    </location>
</feature>
<dbReference type="Gene3D" id="3.40.30.10">
    <property type="entry name" value="Glutaredoxin"/>
    <property type="match status" value="1"/>
</dbReference>
<dbReference type="InterPro" id="IPR011701">
    <property type="entry name" value="MFS"/>
</dbReference>
<keyword evidence="14" id="KW-1185">Reference proteome</keyword>
<feature type="transmembrane region" description="Helical" evidence="11">
    <location>
        <begin position="259"/>
        <end position="277"/>
    </location>
</feature>
<evidence type="ECO:0000256" key="3">
    <source>
        <dbReference type="ARBA" id="ARBA00022714"/>
    </source>
</evidence>
<comment type="subcellular location">
    <subcellularLocation>
        <location evidence="1">Membrane</location>
        <topology evidence="1">Multi-pass membrane protein</topology>
    </subcellularLocation>
</comment>
<dbReference type="SUPFAM" id="SSF103473">
    <property type="entry name" value="MFS general substrate transporter"/>
    <property type="match status" value="1"/>
</dbReference>
<feature type="transmembrane region" description="Helical" evidence="11">
    <location>
        <begin position="191"/>
        <end position="214"/>
    </location>
</feature>
<dbReference type="Gene3D" id="1.20.1250.20">
    <property type="entry name" value="MFS general substrate transporter like domains"/>
    <property type="match status" value="1"/>
</dbReference>
<dbReference type="InterPro" id="IPR005829">
    <property type="entry name" value="Sugar_transporter_CS"/>
</dbReference>
<dbReference type="CDD" id="cd03028">
    <property type="entry name" value="GRX_PICOT_like"/>
    <property type="match status" value="1"/>
</dbReference>
<keyword evidence="9" id="KW-0676">Redox-active center</keyword>
<dbReference type="FunFam" id="3.40.30.10:FF:000005">
    <property type="entry name" value="Glutaredoxin 5"/>
    <property type="match status" value="1"/>
</dbReference>
<gene>
    <name evidence="13" type="ORF">PILCRDRAFT_85430</name>
</gene>
<dbReference type="GO" id="GO:0046872">
    <property type="term" value="F:metal ion binding"/>
    <property type="evidence" value="ECO:0007669"/>
    <property type="project" value="UniProtKB-KW"/>
</dbReference>
<name>A0A0C3FUS7_PILCF</name>
<proteinExistence type="predicted"/>
<evidence type="ECO:0000256" key="4">
    <source>
        <dbReference type="ARBA" id="ARBA00022723"/>
    </source>
</evidence>
<dbReference type="PROSITE" id="PS51354">
    <property type="entry name" value="GLUTAREDOXIN_2"/>
    <property type="match status" value="1"/>
</dbReference>
<evidence type="ECO:0000256" key="2">
    <source>
        <dbReference type="ARBA" id="ARBA00022692"/>
    </source>
</evidence>
<dbReference type="InterPro" id="IPR004480">
    <property type="entry name" value="Monothiol_GRX-rel"/>
</dbReference>
<dbReference type="Pfam" id="PF00462">
    <property type="entry name" value="Glutaredoxin"/>
    <property type="match status" value="1"/>
</dbReference>